<evidence type="ECO:0000256" key="6">
    <source>
        <dbReference type="ARBA" id="ARBA00022723"/>
    </source>
</evidence>
<dbReference type="OrthoDB" id="73919at2759"/>
<dbReference type="PANTHER" id="PTHR45933:SF20">
    <property type="entry name" value="OS07G0108400 PROTEIN"/>
    <property type="match status" value="1"/>
</dbReference>
<proteinExistence type="inferred from homology"/>
<evidence type="ECO:0000256" key="9">
    <source>
        <dbReference type="ARBA" id="ARBA00023136"/>
    </source>
</evidence>
<keyword evidence="9" id="KW-0472">Membrane</keyword>
<feature type="domain" description="C2" evidence="12">
    <location>
        <begin position="1"/>
        <end position="118"/>
    </location>
</feature>
<dbReference type="GO" id="GO:0046872">
    <property type="term" value="F:metal ion binding"/>
    <property type="evidence" value="ECO:0007669"/>
    <property type="project" value="UniProtKB-KW"/>
</dbReference>
<dbReference type="EMBL" id="CP097510">
    <property type="protein sequence ID" value="URE32616.1"/>
    <property type="molecule type" value="Genomic_DNA"/>
</dbReference>
<dbReference type="GO" id="GO:0005096">
    <property type="term" value="F:GTPase activator activity"/>
    <property type="evidence" value="ECO:0007669"/>
    <property type="project" value="UniProtKB-KW"/>
</dbReference>
<dbReference type="GO" id="GO:0005634">
    <property type="term" value="C:nucleus"/>
    <property type="evidence" value="ECO:0007669"/>
    <property type="project" value="UniProtKB-SubCell"/>
</dbReference>
<dbReference type="Pfam" id="PF00168">
    <property type="entry name" value="C2"/>
    <property type="match status" value="1"/>
</dbReference>
<dbReference type="InterPro" id="IPR000008">
    <property type="entry name" value="C2_dom"/>
</dbReference>
<dbReference type="GO" id="GO:0008289">
    <property type="term" value="F:lipid binding"/>
    <property type="evidence" value="ECO:0007669"/>
    <property type="project" value="UniProtKB-KW"/>
</dbReference>
<organism evidence="13 14">
    <name type="scientific">Musa troglodytarum</name>
    <name type="common">fe'i banana</name>
    <dbReference type="NCBI Taxonomy" id="320322"/>
    <lineage>
        <taxon>Eukaryota</taxon>
        <taxon>Viridiplantae</taxon>
        <taxon>Streptophyta</taxon>
        <taxon>Embryophyta</taxon>
        <taxon>Tracheophyta</taxon>
        <taxon>Spermatophyta</taxon>
        <taxon>Magnoliopsida</taxon>
        <taxon>Liliopsida</taxon>
        <taxon>Zingiberales</taxon>
        <taxon>Musaceae</taxon>
        <taxon>Musa</taxon>
    </lineage>
</organism>
<dbReference type="SUPFAM" id="SSF49562">
    <property type="entry name" value="C2 domain (Calcium/lipid-binding domain, CaLB)"/>
    <property type="match status" value="1"/>
</dbReference>
<keyword evidence="7" id="KW-0106">Calcium</keyword>
<dbReference type="CDD" id="cd04038">
    <property type="entry name" value="C2_ArfGAP"/>
    <property type="match status" value="1"/>
</dbReference>
<dbReference type="PANTHER" id="PTHR45933">
    <property type="entry name" value="PROTEIN C2-DOMAIN ABA-RELATED 4"/>
    <property type="match status" value="1"/>
</dbReference>
<keyword evidence="14" id="KW-1185">Reference proteome</keyword>
<dbReference type="PROSITE" id="PS50004">
    <property type="entry name" value="C2"/>
    <property type="match status" value="1"/>
</dbReference>
<dbReference type="InterPro" id="IPR044562">
    <property type="entry name" value="CAR1-11"/>
</dbReference>
<evidence type="ECO:0000256" key="11">
    <source>
        <dbReference type="ARBA" id="ARBA00024037"/>
    </source>
</evidence>
<dbReference type="SMART" id="SM00239">
    <property type="entry name" value="C2"/>
    <property type="match status" value="1"/>
</dbReference>
<evidence type="ECO:0000256" key="3">
    <source>
        <dbReference type="ARBA" id="ARBA00022468"/>
    </source>
</evidence>
<evidence type="ECO:0000256" key="8">
    <source>
        <dbReference type="ARBA" id="ARBA00023121"/>
    </source>
</evidence>
<dbReference type="AlphaFoldDB" id="A0A9E7KX40"/>
<dbReference type="GO" id="GO:0009738">
    <property type="term" value="P:abscisic acid-activated signaling pathway"/>
    <property type="evidence" value="ECO:0007669"/>
    <property type="project" value="UniProtKB-KW"/>
</dbReference>
<reference evidence="13" key="1">
    <citation type="submission" date="2022-05" db="EMBL/GenBank/DDBJ databases">
        <title>The Musa troglodytarum L. genome provides insights into the mechanism of non-climacteric behaviour and enrichment of carotenoids.</title>
        <authorList>
            <person name="Wang J."/>
        </authorList>
    </citation>
    <scope>NUCLEOTIDE SEQUENCE</scope>
    <source>
        <tissue evidence="13">Leaf</tissue>
    </source>
</reference>
<sequence length="180" mass="20147">MDHLLGLLRVRVVRGVSLAFRDATGSDPYVVVRMGGQVIPFPFLSPHVLSKQKLKTSVKKHNVNPVWNEDLTLTVSDPLLPVKIRVYDKDTFSRDDKMGDAEIDIVPFIEAVKMNLSDIPNGTIIRTTNPNRHNCLAEESAIVWKDGKVVQDIIVRLRNVESGELELQLLWVDIPGAPGF</sequence>
<evidence type="ECO:0000259" key="12">
    <source>
        <dbReference type="PROSITE" id="PS50004"/>
    </source>
</evidence>
<keyword evidence="10" id="KW-0539">Nucleus</keyword>
<dbReference type="Proteomes" id="UP001055439">
    <property type="component" value="Chromosome 8"/>
</dbReference>
<evidence type="ECO:0000256" key="4">
    <source>
        <dbReference type="ARBA" id="ARBA00022475"/>
    </source>
</evidence>
<evidence type="ECO:0000256" key="2">
    <source>
        <dbReference type="ARBA" id="ARBA00004236"/>
    </source>
</evidence>
<evidence type="ECO:0000256" key="10">
    <source>
        <dbReference type="ARBA" id="ARBA00023242"/>
    </source>
</evidence>
<dbReference type="Gene3D" id="2.60.40.150">
    <property type="entry name" value="C2 domain"/>
    <property type="match status" value="1"/>
</dbReference>
<evidence type="ECO:0000256" key="1">
    <source>
        <dbReference type="ARBA" id="ARBA00004123"/>
    </source>
</evidence>
<protein>
    <submittedName>
        <fullName evidence="13">ADP-ribosylation factor GTPase-activating protein</fullName>
    </submittedName>
</protein>
<evidence type="ECO:0000313" key="13">
    <source>
        <dbReference type="EMBL" id="URE32616.1"/>
    </source>
</evidence>
<dbReference type="GO" id="GO:0005886">
    <property type="term" value="C:plasma membrane"/>
    <property type="evidence" value="ECO:0007669"/>
    <property type="project" value="UniProtKB-SubCell"/>
</dbReference>
<keyword evidence="3" id="KW-0343">GTPase activation</keyword>
<keyword evidence="8" id="KW-0446">Lipid-binding</keyword>
<comment type="similarity">
    <text evidence="11">Belongs to the plant CAR protein family.</text>
</comment>
<comment type="subcellular location">
    <subcellularLocation>
        <location evidence="2">Cell membrane</location>
    </subcellularLocation>
    <subcellularLocation>
        <location evidence="1">Nucleus</location>
    </subcellularLocation>
</comment>
<evidence type="ECO:0000256" key="5">
    <source>
        <dbReference type="ARBA" id="ARBA00022682"/>
    </source>
</evidence>
<name>A0A9E7KX40_9LILI</name>
<evidence type="ECO:0000313" key="14">
    <source>
        <dbReference type="Proteomes" id="UP001055439"/>
    </source>
</evidence>
<dbReference type="InterPro" id="IPR035892">
    <property type="entry name" value="C2_domain_sf"/>
</dbReference>
<gene>
    <name evidence="13" type="ORF">MUK42_12944</name>
</gene>
<keyword evidence="4" id="KW-1003">Cell membrane</keyword>
<keyword evidence="6" id="KW-0479">Metal-binding</keyword>
<accession>A0A9E7KX40</accession>
<keyword evidence="5" id="KW-0938">Abscisic acid signaling pathway</keyword>
<evidence type="ECO:0000256" key="7">
    <source>
        <dbReference type="ARBA" id="ARBA00022837"/>
    </source>
</evidence>